<dbReference type="RefSeq" id="WP_346582140.1">
    <property type="nucleotide sequence ID" value="NZ_JBDJLH010000002.1"/>
</dbReference>
<proteinExistence type="inferred from homology"/>
<protein>
    <submittedName>
        <fullName evidence="6">Efflux RND transporter periplasmic adaptor subunit</fullName>
    </submittedName>
</protein>
<evidence type="ECO:0000313" key="6">
    <source>
        <dbReference type="EMBL" id="MEN5379383.1"/>
    </source>
</evidence>
<sequence>MKLKFLIRYSLFFASSVIALGCQTNTSTEKQQTEEKGEQEHEEEALTLTIAQEKQVGLTYTNLSYQMLSNGLVLNGVLDVPNDKKAYVTSVYGGVLEELYARPGDFVKKGQILGKVLNPDLIKMQEQLQLINNQISLTQIEVNRQKELVEGNAAPLKKLQQVEVELANLKAQKNSLSRQLSSGGGSLHISSQITIKAPISGVVASIQGLIGTRIEASSPILEIVNNDALHVDMYVYEKDFSKVKKGQKILFSPVNNANASYEAKIDQLGQAFEKETNAIAVHAQVLGNKEGLINGMQVQGTVVIGDEKSLAVPTDCIVSAEGKDYIFILKEDHKAHGSEPKEADTHSHEDHADHNHGEVGNEYERVPVVKGVSSRGYTAITPIKELDEHTKIVQKGAFFLLAKMTNSGEHSH</sequence>
<reference evidence="6 7" key="1">
    <citation type="submission" date="2024-04" db="EMBL/GenBank/DDBJ databases">
        <title>WGS of bacteria from Torrens River.</title>
        <authorList>
            <person name="Wyrsch E.R."/>
            <person name="Drigo B."/>
        </authorList>
    </citation>
    <scope>NUCLEOTIDE SEQUENCE [LARGE SCALE GENOMIC DNA]</scope>
    <source>
        <strain evidence="6 7">TWI391</strain>
    </source>
</reference>
<keyword evidence="7" id="KW-1185">Reference proteome</keyword>
<accession>A0ABV0BZF5</accession>
<feature type="region of interest" description="Disordered" evidence="3">
    <location>
        <begin position="336"/>
        <end position="365"/>
    </location>
</feature>
<dbReference type="PROSITE" id="PS51257">
    <property type="entry name" value="PROKAR_LIPOPROTEIN"/>
    <property type="match status" value="1"/>
</dbReference>
<keyword evidence="4" id="KW-0732">Signal</keyword>
<dbReference type="PANTHER" id="PTHR30097">
    <property type="entry name" value="CATION EFFLUX SYSTEM PROTEIN CUSB"/>
    <property type="match status" value="1"/>
</dbReference>
<feature type="chain" id="PRO_5045138294" evidence="4">
    <location>
        <begin position="20"/>
        <end position="412"/>
    </location>
</feature>
<dbReference type="Proteomes" id="UP001409291">
    <property type="component" value="Unassembled WGS sequence"/>
</dbReference>
<dbReference type="InterPro" id="IPR051909">
    <property type="entry name" value="MFP_Cation_Efflux"/>
</dbReference>
<dbReference type="NCBIfam" id="TIGR01730">
    <property type="entry name" value="RND_mfp"/>
    <property type="match status" value="1"/>
</dbReference>
<dbReference type="InterPro" id="IPR058790">
    <property type="entry name" value="BSH_CusB"/>
</dbReference>
<evidence type="ECO:0000256" key="3">
    <source>
        <dbReference type="SAM" id="MobiDB-lite"/>
    </source>
</evidence>
<gene>
    <name evidence="6" type="ORF">ABE541_19105</name>
</gene>
<dbReference type="Pfam" id="PF25919">
    <property type="entry name" value="BSH_CusB"/>
    <property type="match status" value="1"/>
</dbReference>
<dbReference type="EMBL" id="JBDJNQ010000010">
    <property type="protein sequence ID" value="MEN5379383.1"/>
    <property type="molecule type" value="Genomic_DNA"/>
</dbReference>
<organism evidence="6 7">
    <name type="scientific">Sphingobacterium kitahiroshimense</name>
    <dbReference type="NCBI Taxonomy" id="470446"/>
    <lineage>
        <taxon>Bacteria</taxon>
        <taxon>Pseudomonadati</taxon>
        <taxon>Bacteroidota</taxon>
        <taxon>Sphingobacteriia</taxon>
        <taxon>Sphingobacteriales</taxon>
        <taxon>Sphingobacteriaceae</taxon>
        <taxon>Sphingobacterium</taxon>
    </lineage>
</organism>
<feature type="signal peptide" evidence="4">
    <location>
        <begin position="1"/>
        <end position="19"/>
    </location>
</feature>
<dbReference type="SUPFAM" id="SSF111369">
    <property type="entry name" value="HlyD-like secretion proteins"/>
    <property type="match status" value="1"/>
</dbReference>
<keyword evidence="2" id="KW-0813">Transport</keyword>
<evidence type="ECO:0000259" key="5">
    <source>
        <dbReference type="Pfam" id="PF25919"/>
    </source>
</evidence>
<dbReference type="Gene3D" id="2.40.30.170">
    <property type="match status" value="1"/>
</dbReference>
<evidence type="ECO:0000256" key="1">
    <source>
        <dbReference type="ARBA" id="ARBA00009477"/>
    </source>
</evidence>
<name>A0ABV0BZF5_9SPHI</name>
<dbReference type="Gene3D" id="2.40.420.20">
    <property type="match status" value="1"/>
</dbReference>
<evidence type="ECO:0000313" key="7">
    <source>
        <dbReference type="Proteomes" id="UP001409291"/>
    </source>
</evidence>
<dbReference type="Gene3D" id="1.10.287.470">
    <property type="entry name" value="Helix hairpin bin"/>
    <property type="match status" value="1"/>
</dbReference>
<evidence type="ECO:0000256" key="2">
    <source>
        <dbReference type="ARBA" id="ARBA00022448"/>
    </source>
</evidence>
<dbReference type="Gene3D" id="2.40.50.100">
    <property type="match status" value="1"/>
</dbReference>
<comment type="caution">
    <text evidence="6">The sequence shown here is derived from an EMBL/GenBank/DDBJ whole genome shotgun (WGS) entry which is preliminary data.</text>
</comment>
<evidence type="ECO:0000256" key="4">
    <source>
        <dbReference type="SAM" id="SignalP"/>
    </source>
</evidence>
<dbReference type="InterPro" id="IPR006143">
    <property type="entry name" value="RND_pump_MFP"/>
</dbReference>
<comment type="similarity">
    <text evidence="1">Belongs to the membrane fusion protein (MFP) (TC 8.A.1) family.</text>
</comment>
<feature type="domain" description="CusB-like barrel-sandwich hybrid" evidence="5">
    <location>
        <begin position="88"/>
        <end position="223"/>
    </location>
</feature>
<dbReference type="PANTHER" id="PTHR30097:SF4">
    <property type="entry name" value="SLR6042 PROTEIN"/>
    <property type="match status" value="1"/>
</dbReference>